<sequence length="121" mass="12834">MSIAISIKNSLMTSTARFAKTWLWGLCVGALMLIAVECIFISASLALQLPDTQLVSATILLAIIVLGAIFGDSVCLLMMSGVSASCAFLIPSHQALYGLVALGCLASYLMICLFRFKHASD</sequence>
<keyword evidence="1" id="KW-0472">Membrane</keyword>
<comment type="caution">
    <text evidence="2">The sequence shown here is derived from an EMBL/GenBank/DDBJ whole genome shotgun (WGS) entry which is preliminary data.</text>
</comment>
<feature type="transmembrane region" description="Helical" evidence="1">
    <location>
        <begin position="59"/>
        <end position="90"/>
    </location>
</feature>
<keyword evidence="1" id="KW-0812">Transmembrane</keyword>
<accession>A0A7W7KQ13</accession>
<organism evidence="2 3">
    <name type="scientific">Pseudomonas nitroreducens</name>
    <dbReference type="NCBI Taxonomy" id="46680"/>
    <lineage>
        <taxon>Bacteria</taxon>
        <taxon>Pseudomonadati</taxon>
        <taxon>Pseudomonadota</taxon>
        <taxon>Gammaproteobacteria</taxon>
        <taxon>Pseudomonadales</taxon>
        <taxon>Pseudomonadaceae</taxon>
        <taxon>Pseudomonas</taxon>
    </lineage>
</organism>
<gene>
    <name evidence="2" type="ORF">HNP46_005771</name>
</gene>
<dbReference type="RefSeq" id="WP_184595790.1">
    <property type="nucleotide sequence ID" value="NZ_JACHLI010000032.1"/>
</dbReference>
<feature type="transmembrane region" description="Helical" evidence="1">
    <location>
        <begin position="22"/>
        <end position="47"/>
    </location>
</feature>
<keyword evidence="1" id="KW-1133">Transmembrane helix</keyword>
<dbReference type="Proteomes" id="UP000566995">
    <property type="component" value="Unassembled WGS sequence"/>
</dbReference>
<dbReference type="EMBL" id="JACHLI010000032">
    <property type="protein sequence ID" value="MBB4866864.1"/>
    <property type="molecule type" value="Genomic_DNA"/>
</dbReference>
<feature type="transmembrane region" description="Helical" evidence="1">
    <location>
        <begin position="96"/>
        <end position="116"/>
    </location>
</feature>
<protein>
    <submittedName>
        <fullName evidence="2">Uncharacterized protein</fullName>
    </submittedName>
</protein>
<reference evidence="2 3" key="1">
    <citation type="submission" date="2020-08" db="EMBL/GenBank/DDBJ databases">
        <title>Functional genomics of gut bacteria from endangered species of beetles.</title>
        <authorList>
            <person name="Carlos-Shanley C."/>
        </authorList>
    </citation>
    <scope>NUCLEOTIDE SEQUENCE [LARGE SCALE GENOMIC DNA]</scope>
    <source>
        <strain evidence="2 3">S00179</strain>
    </source>
</reference>
<dbReference type="AlphaFoldDB" id="A0A7W7KQ13"/>
<name>A0A7W7KQ13_PSENT</name>
<proteinExistence type="predicted"/>
<evidence type="ECO:0000256" key="1">
    <source>
        <dbReference type="SAM" id="Phobius"/>
    </source>
</evidence>
<evidence type="ECO:0000313" key="2">
    <source>
        <dbReference type="EMBL" id="MBB4866864.1"/>
    </source>
</evidence>
<evidence type="ECO:0000313" key="3">
    <source>
        <dbReference type="Proteomes" id="UP000566995"/>
    </source>
</evidence>